<reference evidence="8" key="1">
    <citation type="journal article" date="2019" name="Int. J. Syst. Evol. Microbiol.">
        <title>The Global Catalogue of Microorganisms (GCM) 10K type strain sequencing project: providing services to taxonomists for standard genome sequencing and annotation.</title>
        <authorList>
            <consortium name="The Broad Institute Genomics Platform"/>
            <consortium name="The Broad Institute Genome Sequencing Center for Infectious Disease"/>
            <person name="Wu L."/>
            <person name="Ma J."/>
        </authorList>
    </citation>
    <scope>NUCLEOTIDE SEQUENCE [LARGE SCALE GENOMIC DNA]</scope>
    <source>
        <strain evidence="8">CCUG 53915</strain>
    </source>
</reference>
<dbReference type="InterPro" id="IPR007383">
    <property type="entry name" value="DUF445"/>
</dbReference>
<evidence type="ECO:0000256" key="2">
    <source>
        <dbReference type="ARBA" id="ARBA00008053"/>
    </source>
</evidence>
<dbReference type="PANTHER" id="PTHR35791">
    <property type="entry name" value="UPF0754 MEMBRANE PROTEIN YHEB"/>
    <property type="match status" value="1"/>
</dbReference>
<evidence type="ECO:0000256" key="1">
    <source>
        <dbReference type="ARBA" id="ARBA00004308"/>
    </source>
</evidence>
<feature type="transmembrane region" description="Helical" evidence="6">
    <location>
        <begin position="6"/>
        <end position="29"/>
    </location>
</feature>
<proteinExistence type="inferred from homology"/>
<dbReference type="Pfam" id="PF04286">
    <property type="entry name" value="DUF445"/>
    <property type="match status" value="1"/>
</dbReference>
<dbReference type="EMBL" id="JBHTLT010000089">
    <property type="protein sequence ID" value="MFD1205793.1"/>
    <property type="molecule type" value="Genomic_DNA"/>
</dbReference>
<protein>
    <submittedName>
        <fullName evidence="7">DUF445 domain-containing protein</fullName>
    </submittedName>
</protein>
<dbReference type="PANTHER" id="PTHR35791:SF1">
    <property type="entry name" value="UPF0754 MEMBRANE PROTEIN YHEB"/>
    <property type="match status" value="1"/>
</dbReference>
<keyword evidence="3 6" id="KW-0812">Transmembrane</keyword>
<comment type="subcellular location">
    <subcellularLocation>
        <location evidence="1">Endomembrane system</location>
    </subcellularLocation>
</comment>
<evidence type="ECO:0000256" key="6">
    <source>
        <dbReference type="SAM" id="Phobius"/>
    </source>
</evidence>
<evidence type="ECO:0000256" key="3">
    <source>
        <dbReference type="ARBA" id="ARBA00022692"/>
    </source>
</evidence>
<keyword evidence="8" id="KW-1185">Reference proteome</keyword>
<dbReference type="Proteomes" id="UP001597231">
    <property type="component" value="Unassembled WGS sequence"/>
</dbReference>
<evidence type="ECO:0000256" key="4">
    <source>
        <dbReference type="ARBA" id="ARBA00022989"/>
    </source>
</evidence>
<sequence>MKRLNFIWTIVFMAVIGAVIGGFTNHLAIKMLFRPHEAKYIGKWRLPFTPGLIPKRRDELAVQLGRTVTNYLLTPETFRKKLLTPQMEKKAEQFIQEKIEQYVFQSDRTLNDWISLSGAANFAEQAEGKVLSVIDSRLNNMRAKLTTGTVAEVVPEKWQEQAAEQIPKITVYMLDRANQYVNSFEGKVMFQKLINDFLESKGTFGGVLNMFFGDSNSLVEKVQREATKFIEAPGTNHLLRTMIDKEFNKLKNRPVDELLSGFDWDGAFNAVKAYVKRELAFSDRFDKTIQDYFPNGAQWTAEKITPKLTSFAFDQAEKQLEISLSKLKLDEIVKEQVDSFPVAVLEDLVLGISRREFKMITVLGALLGGLIGIVQGVIVLLTNL</sequence>
<comment type="similarity">
    <text evidence="2">Belongs to the UPF0754 family.</text>
</comment>
<dbReference type="RefSeq" id="WP_381481080.1">
    <property type="nucleotide sequence ID" value="NZ_JBHTLT010000089.1"/>
</dbReference>
<keyword evidence="5 6" id="KW-0472">Membrane</keyword>
<comment type="caution">
    <text evidence="7">The sequence shown here is derived from an EMBL/GenBank/DDBJ whole genome shotgun (WGS) entry which is preliminary data.</text>
</comment>
<keyword evidence="4 6" id="KW-1133">Transmembrane helix</keyword>
<name>A0ABW3U128_9BACL</name>
<feature type="transmembrane region" description="Helical" evidence="6">
    <location>
        <begin position="360"/>
        <end position="381"/>
    </location>
</feature>
<organism evidence="7 8">
    <name type="scientific">Sporosarcina contaminans</name>
    <dbReference type="NCBI Taxonomy" id="633403"/>
    <lineage>
        <taxon>Bacteria</taxon>
        <taxon>Bacillati</taxon>
        <taxon>Bacillota</taxon>
        <taxon>Bacilli</taxon>
        <taxon>Bacillales</taxon>
        <taxon>Caryophanaceae</taxon>
        <taxon>Sporosarcina</taxon>
    </lineage>
</organism>
<evidence type="ECO:0000256" key="5">
    <source>
        <dbReference type="ARBA" id="ARBA00023136"/>
    </source>
</evidence>
<evidence type="ECO:0000313" key="8">
    <source>
        <dbReference type="Proteomes" id="UP001597231"/>
    </source>
</evidence>
<evidence type="ECO:0000313" key="7">
    <source>
        <dbReference type="EMBL" id="MFD1205793.1"/>
    </source>
</evidence>
<accession>A0ABW3U128</accession>
<gene>
    <name evidence="7" type="ORF">ACFQ38_11900</name>
</gene>